<dbReference type="Gene3D" id="3.30.70.1710">
    <property type="match status" value="1"/>
</dbReference>
<evidence type="ECO:0000256" key="2">
    <source>
        <dbReference type="ARBA" id="ARBA00024446"/>
    </source>
</evidence>
<dbReference type="Proteomes" id="UP000422764">
    <property type="component" value="Chromosome"/>
</dbReference>
<feature type="region of interest" description="Disordered" evidence="4">
    <location>
        <begin position="143"/>
        <end position="162"/>
    </location>
</feature>
<feature type="compositionally biased region" description="Basic residues" evidence="4">
    <location>
        <begin position="151"/>
        <end position="162"/>
    </location>
</feature>
<evidence type="ECO:0000256" key="4">
    <source>
        <dbReference type="SAM" id="MobiDB-lite"/>
    </source>
</evidence>
<dbReference type="SUPFAM" id="SSF143414">
    <property type="entry name" value="CcmK-like"/>
    <property type="match status" value="1"/>
</dbReference>
<accession>A0A6I6F1S4</accession>
<dbReference type="SMART" id="SM00877">
    <property type="entry name" value="BMC"/>
    <property type="match status" value="1"/>
</dbReference>
<evidence type="ECO:0000313" key="7">
    <source>
        <dbReference type="Proteomes" id="UP000422764"/>
    </source>
</evidence>
<keyword evidence="2" id="KW-1283">Bacterial microcompartment</keyword>
<dbReference type="AlphaFoldDB" id="A0A6I6F1S4"/>
<dbReference type="InterPro" id="IPR044872">
    <property type="entry name" value="CcmK/CsoS1_BMC"/>
</dbReference>
<gene>
    <name evidence="6" type="ORF">GOM49_04005</name>
</gene>
<feature type="domain" description="BMC" evidence="5">
    <location>
        <begin position="6"/>
        <end position="92"/>
    </location>
</feature>
<dbReference type="EMBL" id="CP046522">
    <property type="protein sequence ID" value="QGU94378.1"/>
    <property type="molecule type" value="Genomic_DNA"/>
</dbReference>
<dbReference type="PANTHER" id="PTHR33941:SF11">
    <property type="entry name" value="BACTERIAL MICROCOMPARTMENT SHELL PROTEIN PDUJ"/>
    <property type="match status" value="1"/>
</dbReference>
<sequence length="162" mass="17940">MIKYEAIGIVEAKHFTTALEILDAMCKASDVTFLSSEKKLGGRLVTTIVGGSISNVNAAIEAARLVCQGREELIKGALVISRPHEEIMKFIVKDDDGAKAIEEKKIEITKDNRVVEREEVQIAEDKSEDKNADKIKENVEIDAKSKETVKSRRRKNKGGVKT</sequence>
<organism evidence="6 7">
    <name type="scientific">Clostridium bovifaecis</name>
    <dbReference type="NCBI Taxonomy" id="2184719"/>
    <lineage>
        <taxon>Bacteria</taxon>
        <taxon>Bacillati</taxon>
        <taxon>Bacillota</taxon>
        <taxon>Clostridia</taxon>
        <taxon>Eubacteriales</taxon>
        <taxon>Clostridiaceae</taxon>
        <taxon>Clostridium</taxon>
    </lineage>
</organism>
<evidence type="ECO:0000259" key="5">
    <source>
        <dbReference type="PROSITE" id="PS51930"/>
    </source>
</evidence>
<dbReference type="PROSITE" id="PS51930">
    <property type="entry name" value="BMC_2"/>
    <property type="match status" value="1"/>
</dbReference>
<keyword evidence="7" id="KW-1185">Reference proteome</keyword>
<protein>
    <submittedName>
        <fullName evidence="6">BMC domain-containing protein</fullName>
    </submittedName>
</protein>
<dbReference type="InterPro" id="IPR050575">
    <property type="entry name" value="BMC_shell"/>
</dbReference>
<dbReference type="PANTHER" id="PTHR33941">
    <property type="entry name" value="PROPANEDIOL UTILIZATION PROTEIN PDUA"/>
    <property type="match status" value="1"/>
</dbReference>
<proteinExistence type="inferred from homology"/>
<dbReference type="GO" id="GO:0031469">
    <property type="term" value="C:bacterial microcompartment"/>
    <property type="evidence" value="ECO:0007669"/>
    <property type="project" value="UniProtKB-SubCell"/>
</dbReference>
<dbReference type="Pfam" id="PF00936">
    <property type="entry name" value="BMC"/>
    <property type="match status" value="1"/>
</dbReference>
<evidence type="ECO:0000313" key="6">
    <source>
        <dbReference type="EMBL" id="QGU94378.1"/>
    </source>
</evidence>
<comment type="similarity">
    <text evidence="3">Belongs to the bacterial microcompartments protein family.</text>
</comment>
<evidence type="ECO:0000256" key="3">
    <source>
        <dbReference type="PROSITE-ProRule" id="PRU01278"/>
    </source>
</evidence>
<name>A0A6I6F1S4_9CLOT</name>
<comment type="subcellular location">
    <subcellularLocation>
        <location evidence="1">Bacterial microcompartment</location>
    </subcellularLocation>
</comment>
<dbReference type="InterPro" id="IPR037233">
    <property type="entry name" value="CcmK-like_sf"/>
</dbReference>
<dbReference type="CDD" id="cd06169">
    <property type="entry name" value="BMC"/>
    <property type="match status" value="1"/>
</dbReference>
<dbReference type="InterPro" id="IPR000249">
    <property type="entry name" value="BMC_dom"/>
</dbReference>
<reference evidence="6 7" key="1">
    <citation type="submission" date="2019-12" db="EMBL/GenBank/DDBJ databases">
        <title>Genome sequenceing of Clostridium bovifaecis.</title>
        <authorList>
            <person name="Yao Y."/>
        </authorList>
    </citation>
    <scope>NUCLEOTIDE SEQUENCE [LARGE SCALE GENOMIC DNA]</scope>
    <source>
        <strain evidence="6 7">BXX</strain>
    </source>
</reference>
<evidence type="ECO:0000256" key="1">
    <source>
        <dbReference type="ARBA" id="ARBA00024322"/>
    </source>
</evidence>